<protein>
    <submittedName>
        <fullName evidence="4">Putative NBD/HSP70 family sugar kinase</fullName>
    </submittedName>
</protein>
<proteinExistence type="inferred from homology"/>
<dbReference type="RefSeq" id="WP_100306261.1">
    <property type="nucleotide sequence ID" value="NZ_PGET01000001.1"/>
</dbReference>
<comment type="function">
    <text evidence="1">Transcriptional repressor of xylose-utilizing enzymes.</text>
</comment>
<keyword evidence="4" id="KW-0808">Transferase</keyword>
<keyword evidence="4" id="KW-0418">Kinase</keyword>
<dbReference type="OrthoDB" id="9810372at2"/>
<sequence>MKLVNQQLIKNTNLKQLYNSIYRNPGISRAQLSKDSHLSKTAVSSLVDELIARKFVYDSGASDSTNVGRKPNSLLLRAEQYYVAVFLLEEKRLNAALVDITGTSSFCEQVDVPSLDSYILLCQEYIHQTVLQQIDREQFLGICVVVPAMIDPDKREIFATTLNLPEKDFVGQLQRAFSGFPVALLNDTACFAYAEKVYTQITEKDFAFINFGKGIGATLFIHNEMLGRASASYTQFGHYSIDPKGELCSCGNRGCLELMIGEASLKDRISKAGGSPAFRRSSAVTYGDLGQASVYGDMVSCKVVRDIADEFSMALCNLICMVHPKLIIIGGKGKDLGPLFLQEIQECLSTMGFRRMVNSVSVRYSLLDSSALYNGAMKYFFDIHYNFTQDMAGSFFIG</sequence>
<evidence type="ECO:0000256" key="1">
    <source>
        <dbReference type="ARBA" id="ARBA00002486"/>
    </source>
</evidence>
<dbReference type="AlphaFoldDB" id="A0A2M8Z937"/>
<evidence type="ECO:0000313" key="4">
    <source>
        <dbReference type="EMBL" id="PJJ29949.1"/>
    </source>
</evidence>
<dbReference type="InterPro" id="IPR043129">
    <property type="entry name" value="ATPase_NBD"/>
</dbReference>
<dbReference type="Pfam" id="PF13412">
    <property type="entry name" value="HTH_24"/>
    <property type="match status" value="1"/>
</dbReference>
<dbReference type="PANTHER" id="PTHR18964:SF149">
    <property type="entry name" value="BIFUNCTIONAL UDP-N-ACETYLGLUCOSAMINE 2-EPIMERASE_N-ACETYLMANNOSAMINE KINASE"/>
    <property type="match status" value="1"/>
</dbReference>
<comment type="similarity">
    <text evidence="2">Belongs to the ROK (NagC/XylR) family.</text>
</comment>
<dbReference type="PANTHER" id="PTHR18964">
    <property type="entry name" value="ROK (REPRESSOR, ORF, KINASE) FAMILY"/>
    <property type="match status" value="1"/>
</dbReference>
<dbReference type="SUPFAM" id="SSF46785">
    <property type="entry name" value="Winged helix' DNA-binding domain"/>
    <property type="match status" value="1"/>
</dbReference>
<dbReference type="Proteomes" id="UP000231092">
    <property type="component" value="Unassembled WGS sequence"/>
</dbReference>
<reference evidence="4 5" key="1">
    <citation type="submission" date="2017-11" db="EMBL/GenBank/DDBJ databases">
        <title>Understudied soil microbes with underappreciated capabilities: Untangling the Clostridium saccharolyticum group.</title>
        <authorList>
            <person name="Leschine S."/>
        </authorList>
    </citation>
    <scope>NUCLEOTIDE SEQUENCE [LARGE SCALE GENOMIC DNA]</scope>
    <source>
        <strain evidence="4 5">18A</strain>
    </source>
</reference>
<keyword evidence="3" id="KW-0859">Xylose metabolism</keyword>
<dbReference type="InterPro" id="IPR036388">
    <property type="entry name" value="WH-like_DNA-bd_sf"/>
</dbReference>
<dbReference type="InterPro" id="IPR000600">
    <property type="entry name" value="ROK"/>
</dbReference>
<dbReference type="InterPro" id="IPR036390">
    <property type="entry name" value="WH_DNA-bd_sf"/>
</dbReference>
<dbReference type="SUPFAM" id="SSF53067">
    <property type="entry name" value="Actin-like ATPase domain"/>
    <property type="match status" value="1"/>
</dbReference>
<evidence type="ECO:0000313" key="5">
    <source>
        <dbReference type="Proteomes" id="UP000231092"/>
    </source>
</evidence>
<dbReference type="GO" id="GO:0042732">
    <property type="term" value="P:D-xylose metabolic process"/>
    <property type="evidence" value="ECO:0007669"/>
    <property type="project" value="UniProtKB-KW"/>
</dbReference>
<gene>
    <name evidence="4" type="ORF">H171_3516</name>
</gene>
<dbReference type="Pfam" id="PF00480">
    <property type="entry name" value="ROK"/>
    <property type="match status" value="1"/>
</dbReference>
<dbReference type="EMBL" id="PGET01000001">
    <property type="protein sequence ID" value="PJJ29949.1"/>
    <property type="molecule type" value="Genomic_DNA"/>
</dbReference>
<organism evidence="4 5">
    <name type="scientific">[Clostridium] celerecrescens 18A</name>
    <dbReference type="NCBI Taxonomy" id="1286362"/>
    <lineage>
        <taxon>Bacteria</taxon>
        <taxon>Bacillati</taxon>
        <taxon>Bacillota</taxon>
        <taxon>Clostridia</taxon>
        <taxon>Lachnospirales</taxon>
        <taxon>Lachnospiraceae</taxon>
        <taxon>Lacrimispora</taxon>
    </lineage>
</organism>
<comment type="caution">
    <text evidence="4">The sequence shown here is derived from an EMBL/GenBank/DDBJ whole genome shotgun (WGS) entry which is preliminary data.</text>
</comment>
<dbReference type="Gene3D" id="3.30.420.40">
    <property type="match status" value="2"/>
</dbReference>
<name>A0A2M8Z937_9FIRM</name>
<dbReference type="Gene3D" id="1.10.10.10">
    <property type="entry name" value="Winged helix-like DNA-binding domain superfamily/Winged helix DNA-binding domain"/>
    <property type="match status" value="1"/>
</dbReference>
<evidence type="ECO:0000256" key="3">
    <source>
        <dbReference type="ARBA" id="ARBA00022629"/>
    </source>
</evidence>
<keyword evidence="3" id="KW-0119">Carbohydrate metabolism</keyword>
<dbReference type="GO" id="GO:0016301">
    <property type="term" value="F:kinase activity"/>
    <property type="evidence" value="ECO:0007669"/>
    <property type="project" value="UniProtKB-KW"/>
</dbReference>
<accession>A0A2M8Z937</accession>
<evidence type="ECO:0000256" key="2">
    <source>
        <dbReference type="ARBA" id="ARBA00006479"/>
    </source>
</evidence>